<evidence type="ECO:0000256" key="3">
    <source>
        <dbReference type="PROSITE-ProRule" id="PRU00023"/>
    </source>
</evidence>
<dbReference type="Pfam" id="PF12796">
    <property type="entry name" value="Ank_2"/>
    <property type="match status" value="1"/>
</dbReference>
<dbReference type="PROSITE" id="PS50297">
    <property type="entry name" value="ANK_REP_REGION"/>
    <property type="match status" value="3"/>
</dbReference>
<dbReference type="PROSITE" id="PS50088">
    <property type="entry name" value="ANK_REPEAT"/>
    <property type="match status" value="3"/>
</dbReference>
<dbReference type="SUPFAM" id="SSF48452">
    <property type="entry name" value="TPR-like"/>
    <property type="match status" value="1"/>
</dbReference>
<dbReference type="Proteomes" id="UP000481153">
    <property type="component" value="Unassembled WGS sequence"/>
</dbReference>
<dbReference type="PROSITE" id="PS50005">
    <property type="entry name" value="TPR"/>
    <property type="match status" value="1"/>
</dbReference>
<dbReference type="SMART" id="SM00248">
    <property type="entry name" value="ANK"/>
    <property type="match status" value="4"/>
</dbReference>
<dbReference type="EMBL" id="VJMJ01000272">
    <property type="protein sequence ID" value="KAF0724370.1"/>
    <property type="molecule type" value="Genomic_DNA"/>
</dbReference>
<dbReference type="Pfam" id="PF00023">
    <property type="entry name" value="Ank"/>
    <property type="match status" value="1"/>
</dbReference>
<protein>
    <recommendedName>
        <fullName evidence="7">STI1/HOP DP domain-containing protein</fullName>
    </recommendedName>
</protein>
<keyword evidence="2 3" id="KW-0040">ANK repeat</keyword>
<dbReference type="InterPro" id="IPR019734">
    <property type="entry name" value="TPR_rpt"/>
</dbReference>
<dbReference type="Gene3D" id="1.25.40.20">
    <property type="entry name" value="Ankyrin repeat-containing domain"/>
    <property type="match status" value="1"/>
</dbReference>
<sequence length="471" mass="51870">MYVDEEDYERASYRSRTKREASGEMQAQLCHAAAVGDLPLVRRMLTVGVDADVVDDEKSTPLLLACFRRHDEIIQELLEYGPNVNFANKFGFTPLYHAAADGNYPLASTLLALGAAVGTADKFGWTPVMIAARNGHADVVQLLLDSNASPSRRNQMGKTARDLAFSKGHDCVVAVLDACLESYRAMGISALEAFDFQAAVDSFSELIHAVNPPLPFDLFQRCQAWDGLGCASLALDDAKAYLESQGEKTADGLAKVGHLLYRQSHHSEAMQAYQSGLALDPQHADCQAGLAQVELTKTVQCAFSSDVFIHLRGHALFQLFLEIDPELSRRMHRVVFDPKAFDALDKHFQILLLVLQHKRAADLRVTETTTSTTTLPMRETLPGMSTIVRAFQNDDELFMKLASNASTVGLLGDDSVLAMIRHVQDDPKTLWTEYRMDSSMAAIVHVLFQDEPSEDDAFVLVDGQDADCPLS</sequence>
<name>A0A6G0WBS6_9STRA</name>
<evidence type="ECO:0000256" key="1">
    <source>
        <dbReference type="ARBA" id="ARBA00022737"/>
    </source>
</evidence>
<dbReference type="Gene3D" id="1.10.260.100">
    <property type="match status" value="1"/>
</dbReference>
<evidence type="ECO:0000313" key="5">
    <source>
        <dbReference type="EMBL" id="KAF0724370.1"/>
    </source>
</evidence>
<keyword evidence="4" id="KW-0802">TPR repeat</keyword>
<evidence type="ECO:0000313" key="6">
    <source>
        <dbReference type="Proteomes" id="UP000481153"/>
    </source>
</evidence>
<dbReference type="InterPro" id="IPR011990">
    <property type="entry name" value="TPR-like_helical_dom_sf"/>
</dbReference>
<feature type="repeat" description="ANK" evidence="3">
    <location>
        <begin position="123"/>
        <end position="155"/>
    </location>
</feature>
<proteinExistence type="predicted"/>
<dbReference type="AlphaFoldDB" id="A0A6G0WBS6"/>
<dbReference type="InterPro" id="IPR002110">
    <property type="entry name" value="Ankyrin_rpt"/>
</dbReference>
<dbReference type="InterPro" id="IPR036770">
    <property type="entry name" value="Ankyrin_rpt-contain_sf"/>
</dbReference>
<comment type="caution">
    <text evidence="5">The sequence shown here is derived from an EMBL/GenBank/DDBJ whole genome shotgun (WGS) entry which is preliminary data.</text>
</comment>
<evidence type="ECO:0008006" key="7">
    <source>
        <dbReference type="Google" id="ProtNLM"/>
    </source>
</evidence>
<reference evidence="5 6" key="1">
    <citation type="submission" date="2019-07" db="EMBL/GenBank/DDBJ databases">
        <title>Genomics analysis of Aphanomyces spp. identifies a new class of oomycete effector associated with host adaptation.</title>
        <authorList>
            <person name="Gaulin E."/>
        </authorList>
    </citation>
    <scope>NUCLEOTIDE SEQUENCE [LARGE SCALE GENOMIC DNA]</scope>
    <source>
        <strain evidence="5 6">ATCC 201684</strain>
    </source>
</reference>
<keyword evidence="6" id="KW-1185">Reference proteome</keyword>
<feature type="repeat" description="ANK" evidence="3">
    <location>
        <begin position="57"/>
        <end position="89"/>
    </location>
</feature>
<keyword evidence="1" id="KW-0677">Repeat</keyword>
<organism evidence="5 6">
    <name type="scientific">Aphanomyces euteiches</name>
    <dbReference type="NCBI Taxonomy" id="100861"/>
    <lineage>
        <taxon>Eukaryota</taxon>
        <taxon>Sar</taxon>
        <taxon>Stramenopiles</taxon>
        <taxon>Oomycota</taxon>
        <taxon>Saprolegniomycetes</taxon>
        <taxon>Saprolegniales</taxon>
        <taxon>Verrucalvaceae</taxon>
        <taxon>Aphanomyces</taxon>
    </lineage>
</organism>
<evidence type="ECO:0000256" key="4">
    <source>
        <dbReference type="PROSITE-ProRule" id="PRU00339"/>
    </source>
</evidence>
<dbReference type="SUPFAM" id="SSF48403">
    <property type="entry name" value="Ankyrin repeat"/>
    <property type="match status" value="1"/>
</dbReference>
<gene>
    <name evidence="5" type="ORF">Ae201684_016912</name>
</gene>
<dbReference type="PANTHER" id="PTHR24171">
    <property type="entry name" value="ANKYRIN REPEAT DOMAIN-CONTAINING PROTEIN 39-RELATED"/>
    <property type="match status" value="1"/>
</dbReference>
<evidence type="ECO:0000256" key="2">
    <source>
        <dbReference type="ARBA" id="ARBA00023043"/>
    </source>
</evidence>
<feature type="repeat" description="ANK" evidence="3">
    <location>
        <begin position="90"/>
        <end position="122"/>
    </location>
</feature>
<dbReference type="VEuPathDB" id="FungiDB:AeMF1_016111"/>
<dbReference type="Gene3D" id="1.25.40.10">
    <property type="entry name" value="Tetratricopeptide repeat domain"/>
    <property type="match status" value="1"/>
</dbReference>
<feature type="repeat" description="TPR" evidence="4">
    <location>
        <begin position="250"/>
        <end position="283"/>
    </location>
</feature>
<accession>A0A6G0WBS6</accession>